<dbReference type="EMBL" id="CH473992">
    <property type="protein sequence ID" value="EDL82628.1"/>
    <property type="molecule type" value="Genomic_DNA"/>
</dbReference>
<evidence type="ECO:0000313" key="2">
    <source>
        <dbReference type="Proteomes" id="UP000234681"/>
    </source>
</evidence>
<organism evidence="1 2">
    <name type="scientific">Rattus norvegicus</name>
    <name type="common">Rat</name>
    <dbReference type="NCBI Taxonomy" id="10116"/>
    <lineage>
        <taxon>Eukaryota</taxon>
        <taxon>Metazoa</taxon>
        <taxon>Chordata</taxon>
        <taxon>Craniata</taxon>
        <taxon>Vertebrata</taxon>
        <taxon>Euteleostomi</taxon>
        <taxon>Mammalia</taxon>
        <taxon>Eutheria</taxon>
        <taxon>Euarchontoglires</taxon>
        <taxon>Glires</taxon>
        <taxon>Rodentia</taxon>
        <taxon>Myomorpha</taxon>
        <taxon>Muroidea</taxon>
        <taxon>Muridae</taxon>
        <taxon>Murinae</taxon>
        <taxon>Rattus</taxon>
    </lineage>
</organism>
<dbReference type="AlphaFoldDB" id="A6JMX9"/>
<feature type="non-terminal residue" evidence="1">
    <location>
        <position position="118"/>
    </location>
</feature>
<name>A6JMX9_RAT</name>
<dbReference type="Proteomes" id="UP000234681">
    <property type="component" value="Chromosome 2"/>
</dbReference>
<evidence type="ECO:0000313" key="1">
    <source>
        <dbReference type="EMBL" id="EDL82628.1"/>
    </source>
</evidence>
<reference evidence="2" key="1">
    <citation type="submission" date="2005-09" db="EMBL/GenBank/DDBJ databases">
        <authorList>
            <person name="Mural R.J."/>
            <person name="Li P.W."/>
            <person name="Adams M.D."/>
            <person name="Amanatides P.G."/>
            <person name="Baden-Tillson H."/>
            <person name="Barnstead M."/>
            <person name="Chin S.H."/>
            <person name="Dew I."/>
            <person name="Evans C.A."/>
            <person name="Ferriera S."/>
            <person name="Flanigan M."/>
            <person name="Fosler C."/>
            <person name="Glodek A."/>
            <person name="Gu Z."/>
            <person name="Holt R.A."/>
            <person name="Jennings D."/>
            <person name="Kraft C.L."/>
            <person name="Lu F."/>
            <person name="Nguyen T."/>
            <person name="Nusskern D.R."/>
            <person name="Pfannkoch C.M."/>
            <person name="Sitter C."/>
            <person name="Sutton G.G."/>
            <person name="Venter J.C."/>
            <person name="Wang Z."/>
            <person name="Woodage T."/>
            <person name="Zheng X.H."/>
            <person name="Zhong F."/>
        </authorList>
    </citation>
    <scope>NUCLEOTIDE SEQUENCE [LARGE SCALE GENOMIC DNA]</scope>
    <source>
        <strain>BN</strain>
        <strain evidence="2">Sprague-Dawley</strain>
    </source>
</reference>
<gene>
    <name evidence="1" type="ORF">rCG_53337</name>
</gene>
<proteinExistence type="predicted"/>
<protein>
    <submittedName>
        <fullName evidence="1">RCG53337</fullName>
    </submittedName>
</protein>
<accession>A6JMX9</accession>
<sequence length="118" mass="13809">MPLRPFFIVFPYLKINRRYGGEDQQITYFECNHEDQRPKPQDPCKIDHLKGSALQSSRRRHFAYCLRRNAWARVMFSHKQKDLCESSALHEKLGPVIYAYNPRTGEAETARSLPTGQP</sequence>